<evidence type="ECO:0000256" key="5">
    <source>
        <dbReference type="ARBA" id="ARBA00022598"/>
    </source>
</evidence>
<evidence type="ECO:0000256" key="10">
    <source>
        <dbReference type="ARBA" id="ARBA00032806"/>
    </source>
</evidence>
<comment type="similarity">
    <text evidence="2">Belongs to the pantothenate synthetase family.</text>
</comment>
<organism evidence="12 13">
    <name type="scientific">Exidia glandulosa HHB12029</name>
    <dbReference type="NCBI Taxonomy" id="1314781"/>
    <lineage>
        <taxon>Eukaryota</taxon>
        <taxon>Fungi</taxon>
        <taxon>Dikarya</taxon>
        <taxon>Basidiomycota</taxon>
        <taxon>Agaricomycotina</taxon>
        <taxon>Agaricomycetes</taxon>
        <taxon>Auriculariales</taxon>
        <taxon>Exidiaceae</taxon>
        <taxon>Exidia</taxon>
    </lineage>
</organism>
<dbReference type="GO" id="GO:0015940">
    <property type="term" value="P:pantothenate biosynthetic process"/>
    <property type="evidence" value="ECO:0007669"/>
    <property type="project" value="UniProtKB-UniPathway"/>
</dbReference>
<evidence type="ECO:0000256" key="3">
    <source>
        <dbReference type="ARBA" id="ARBA00012219"/>
    </source>
</evidence>
<name>A0A165GSL2_EXIGL</name>
<dbReference type="Gene3D" id="3.30.1300.10">
    <property type="entry name" value="Pantoate-beta-alanine ligase, C-terminal domain"/>
    <property type="match status" value="1"/>
</dbReference>
<accession>A0A165GSL2</accession>
<dbReference type="PANTHER" id="PTHR21299">
    <property type="entry name" value="CYTIDYLATE KINASE/PANTOATE-BETA-ALANINE LIGASE"/>
    <property type="match status" value="1"/>
</dbReference>
<comment type="pathway">
    <text evidence="1">Cofactor biosynthesis; (R)-pantothenate biosynthesis; (R)-pantothenate from (R)-pantoate and beta-alanine: step 1/1.</text>
</comment>
<proteinExistence type="inferred from homology"/>
<dbReference type="FunCoup" id="A0A165GSL2">
    <property type="interactions" value="391"/>
</dbReference>
<dbReference type="SUPFAM" id="SSF52374">
    <property type="entry name" value="Nucleotidylyl transferase"/>
    <property type="match status" value="1"/>
</dbReference>
<keyword evidence="5 12" id="KW-0436">Ligase</keyword>
<dbReference type="AlphaFoldDB" id="A0A165GSL2"/>
<dbReference type="PANTHER" id="PTHR21299:SF1">
    <property type="entry name" value="PANTOATE--BETA-ALANINE LIGASE"/>
    <property type="match status" value="1"/>
</dbReference>
<dbReference type="GO" id="GO:0005524">
    <property type="term" value="F:ATP binding"/>
    <property type="evidence" value="ECO:0007669"/>
    <property type="project" value="UniProtKB-KW"/>
</dbReference>
<gene>
    <name evidence="12" type="ORF">EXIGLDRAFT_719780</name>
</gene>
<dbReference type="InterPro" id="IPR014729">
    <property type="entry name" value="Rossmann-like_a/b/a_fold"/>
</dbReference>
<keyword evidence="8" id="KW-0067">ATP-binding</keyword>
<evidence type="ECO:0000256" key="7">
    <source>
        <dbReference type="ARBA" id="ARBA00022741"/>
    </source>
</evidence>
<evidence type="ECO:0000256" key="2">
    <source>
        <dbReference type="ARBA" id="ARBA00009256"/>
    </source>
</evidence>
<evidence type="ECO:0000256" key="1">
    <source>
        <dbReference type="ARBA" id="ARBA00004990"/>
    </source>
</evidence>
<protein>
    <recommendedName>
        <fullName evidence="4">Pantoate--beta-alanine ligase</fullName>
        <ecNumber evidence="3">6.3.2.1</ecNumber>
    </recommendedName>
    <alternativeName>
        <fullName evidence="10">Pantoate-activating enzyme</fullName>
    </alternativeName>
    <alternativeName>
        <fullName evidence="9">Pantothenate synthetase</fullName>
    </alternativeName>
</protein>
<evidence type="ECO:0000256" key="4">
    <source>
        <dbReference type="ARBA" id="ARBA00015647"/>
    </source>
</evidence>
<evidence type="ECO:0000256" key="9">
    <source>
        <dbReference type="ARBA" id="ARBA00029902"/>
    </source>
</evidence>
<dbReference type="EMBL" id="KV426037">
    <property type="protein sequence ID" value="KZV90952.1"/>
    <property type="molecule type" value="Genomic_DNA"/>
</dbReference>
<keyword evidence="13" id="KW-1185">Reference proteome</keyword>
<dbReference type="GO" id="GO:0004592">
    <property type="term" value="F:pantoate-beta-alanine ligase activity"/>
    <property type="evidence" value="ECO:0007669"/>
    <property type="project" value="UniProtKB-EC"/>
</dbReference>
<dbReference type="Gene3D" id="3.40.50.620">
    <property type="entry name" value="HUPs"/>
    <property type="match status" value="1"/>
</dbReference>
<evidence type="ECO:0000313" key="13">
    <source>
        <dbReference type="Proteomes" id="UP000077266"/>
    </source>
</evidence>
<dbReference type="UniPathway" id="UPA00028">
    <property type="reaction ID" value="UER00005"/>
</dbReference>
<dbReference type="NCBIfam" id="TIGR00018">
    <property type="entry name" value="panC"/>
    <property type="match status" value="1"/>
</dbReference>
<dbReference type="OrthoDB" id="2020436at2759"/>
<dbReference type="InterPro" id="IPR003721">
    <property type="entry name" value="Pantoate_ligase"/>
</dbReference>
<dbReference type="Proteomes" id="UP000077266">
    <property type="component" value="Unassembled WGS sequence"/>
</dbReference>
<evidence type="ECO:0000256" key="6">
    <source>
        <dbReference type="ARBA" id="ARBA00022655"/>
    </source>
</evidence>
<dbReference type="InterPro" id="IPR042176">
    <property type="entry name" value="Pantoate_ligase_C"/>
</dbReference>
<keyword evidence="7" id="KW-0547">Nucleotide-binding</keyword>
<dbReference type="EC" id="6.3.2.1" evidence="3"/>
<dbReference type="STRING" id="1314781.A0A165GSL2"/>
<dbReference type="Pfam" id="PF02569">
    <property type="entry name" value="Pantoate_ligase"/>
    <property type="match status" value="1"/>
</dbReference>
<reference evidence="12 13" key="1">
    <citation type="journal article" date="2016" name="Mol. Biol. Evol.">
        <title>Comparative Genomics of Early-Diverging Mushroom-Forming Fungi Provides Insights into the Origins of Lignocellulose Decay Capabilities.</title>
        <authorList>
            <person name="Nagy L.G."/>
            <person name="Riley R."/>
            <person name="Tritt A."/>
            <person name="Adam C."/>
            <person name="Daum C."/>
            <person name="Floudas D."/>
            <person name="Sun H."/>
            <person name="Yadav J.S."/>
            <person name="Pangilinan J."/>
            <person name="Larsson K.H."/>
            <person name="Matsuura K."/>
            <person name="Barry K."/>
            <person name="Labutti K."/>
            <person name="Kuo R."/>
            <person name="Ohm R.A."/>
            <person name="Bhattacharya S.S."/>
            <person name="Shirouzu T."/>
            <person name="Yoshinaga Y."/>
            <person name="Martin F.M."/>
            <person name="Grigoriev I.V."/>
            <person name="Hibbett D.S."/>
        </authorList>
    </citation>
    <scope>NUCLEOTIDE SEQUENCE [LARGE SCALE GENOMIC DNA]</scope>
    <source>
        <strain evidence="12 13">HHB12029</strain>
    </source>
</reference>
<evidence type="ECO:0000313" key="12">
    <source>
        <dbReference type="EMBL" id="KZV90952.1"/>
    </source>
</evidence>
<evidence type="ECO:0000256" key="11">
    <source>
        <dbReference type="ARBA" id="ARBA00048258"/>
    </source>
</evidence>
<dbReference type="InParanoid" id="A0A165GSL2"/>
<comment type="catalytic activity">
    <reaction evidence="11">
        <text>(R)-pantoate + beta-alanine + ATP = (R)-pantothenate + AMP + diphosphate + H(+)</text>
        <dbReference type="Rhea" id="RHEA:10912"/>
        <dbReference type="ChEBI" id="CHEBI:15378"/>
        <dbReference type="ChEBI" id="CHEBI:15980"/>
        <dbReference type="ChEBI" id="CHEBI:29032"/>
        <dbReference type="ChEBI" id="CHEBI:30616"/>
        <dbReference type="ChEBI" id="CHEBI:33019"/>
        <dbReference type="ChEBI" id="CHEBI:57966"/>
        <dbReference type="ChEBI" id="CHEBI:456215"/>
        <dbReference type="EC" id="6.3.2.1"/>
    </reaction>
</comment>
<keyword evidence="6" id="KW-0566">Pantothenate biosynthesis</keyword>
<dbReference type="HAMAP" id="MF_00158">
    <property type="entry name" value="PanC"/>
    <property type="match status" value="1"/>
</dbReference>
<sequence length="329" mass="35745">MATTTTGPIQSPISVFTDIGAYRTWRAEQRTAGIRVGYVPTMGALHAGHTDLVRASLAANDKTVVTIFVNPAQFAPHEDFASYPRTLSSDLATLESLAPPESLAVVVPQVRDMYPSGITQDVAQQKGTFVSVDGFAHQMEGAARPTFFRGVATVVTKLFNLVQPDNAYFGQKDIQQALLLRRMVGDLLMTYPTPRTLHIIPTTRDTTTGLALSSRNAYLSEKERDFAPTLVSALRAGSTAAAPLATARGLVEERVRQAEEQGVHMRLDYVSLNDPDTFDSLTDEQYAALRDAELTDGPGKPIIFSGALWVGKTRLIDNLILGDTSSIIY</sequence>
<evidence type="ECO:0000256" key="8">
    <source>
        <dbReference type="ARBA" id="ARBA00022840"/>
    </source>
</evidence>